<name>A0ABQ5CF38_9ASTR</name>
<reference evidence="1" key="2">
    <citation type="submission" date="2022-01" db="EMBL/GenBank/DDBJ databases">
        <authorList>
            <person name="Yamashiro T."/>
            <person name="Shiraishi A."/>
            <person name="Satake H."/>
            <person name="Nakayama K."/>
        </authorList>
    </citation>
    <scope>NUCLEOTIDE SEQUENCE</scope>
</reference>
<dbReference type="InterPro" id="IPR006912">
    <property type="entry name" value="Harbinger_derived_prot"/>
</dbReference>
<evidence type="ECO:0000313" key="1">
    <source>
        <dbReference type="EMBL" id="GJT24753.1"/>
    </source>
</evidence>
<sequence length="156" mass="17498">MPSHHKRKSCLVRGGRDGGSCLAHKGGAGANNDINVLDNSPLFDGLLEDIALAAPFVVNGVGFENGYYLADRIYPQWASFIKSFTVANDAIYSYFKKHQESAQKDVDHAFGVHQGRWGIIQQPTRQYHVNNIRRIMYSCIIMHNMILEDQQMAVSD</sequence>
<evidence type="ECO:0000313" key="2">
    <source>
        <dbReference type="Proteomes" id="UP001151760"/>
    </source>
</evidence>
<keyword evidence="2" id="KW-1185">Reference proteome</keyword>
<protein>
    <submittedName>
        <fullName evidence="1">ALP1-like protein</fullName>
    </submittedName>
</protein>
<dbReference type="EMBL" id="BQNB010014160">
    <property type="protein sequence ID" value="GJT24753.1"/>
    <property type="molecule type" value="Genomic_DNA"/>
</dbReference>
<dbReference type="Proteomes" id="UP001151760">
    <property type="component" value="Unassembled WGS sequence"/>
</dbReference>
<proteinExistence type="predicted"/>
<dbReference type="Pfam" id="PF04827">
    <property type="entry name" value="Plant_tran"/>
    <property type="match status" value="1"/>
</dbReference>
<comment type="caution">
    <text evidence="1">The sequence shown here is derived from an EMBL/GenBank/DDBJ whole genome shotgun (WGS) entry which is preliminary data.</text>
</comment>
<accession>A0ABQ5CF38</accession>
<reference evidence="1" key="1">
    <citation type="journal article" date="2022" name="Int. J. Mol. Sci.">
        <title>Draft Genome of Tanacetum Coccineum: Genomic Comparison of Closely Related Tanacetum-Family Plants.</title>
        <authorList>
            <person name="Yamashiro T."/>
            <person name="Shiraishi A."/>
            <person name="Nakayama K."/>
            <person name="Satake H."/>
        </authorList>
    </citation>
    <scope>NUCLEOTIDE SEQUENCE</scope>
</reference>
<organism evidence="1 2">
    <name type="scientific">Tanacetum coccineum</name>
    <dbReference type="NCBI Taxonomy" id="301880"/>
    <lineage>
        <taxon>Eukaryota</taxon>
        <taxon>Viridiplantae</taxon>
        <taxon>Streptophyta</taxon>
        <taxon>Embryophyta</taxon>
        <taxon>Tracheophyta</taxon>
        <taxon>Spermatophyta</taxon>
        <taxon>Magnoliopsida</taxon>
        <taxon>eudicotyledons</taxon>
        <taxon>Gunneridae</taxon>
        <taxon>Pentapetalae</taxon>
        <taxon>asterids</taxon>
        <taxon>campanulids</taxon>
        <taxon>Asterales</taxon>
        <taxon>Asteraceae</taxon>
        <taxon>Asteroideae</taxon>
        <taxon>Anthemideae</taxon>
        <taxon>Anthemidinae</taxon>
        <taxon>Tanacetum</taxon>
    </lineage>
</organism>
<gene>
    <name evidence="1" type="ORF">Tco_0894690</name>
</gene>
<dbReference type="PANTHER" id="PTHR47150:SF5">
    <property type="entry name" value="OS07G0546750 PROTEIN"/>
    <property type="match status" value="1"/>
</dbReference>
<dbReference type="PANTHER" id="PTHR47150">
    <property type="entry name" value="OS12G0169200 PROTEIN"/>
    <property type="match status" value="1"/>
</dbReference>